<evidence type="ECO:0000313" key="1">
    <source>
        <dbReference type="Proteomes" id="UP000887580"/>
    </source>
</evidence>
<accession>A0AC35FV89</accession>
<protein>
    <submittedName>
        <fullName evidence="2">Uncharacterized protein</fullName>
    </submittedName>
</protein>
<dbReference type="Proteomes" id="UP000887580">
    <property type="component" value="Unplaced"/>
</dbReference>
<proteinExistence type="predicted"/>
<name>A0AC35FV89_9BILA</name>
<organism evidence="1 2">
    <name type="scientific">Panagrolaimus sp. PS1159</name>
    <dbReference type="NCBI Taxonomy" id="55785"/>
    <lineage>
        <taxon>Eukaryota</taxon>
        <taxon>Metazoa</taxon>
        <taxon>Ecdysozoa</taxon>
        <taxon>Nematoda</taxon>
        <taxon>Chromadorea</taxon>
        <taxon>Rhabditida</taxon>
        <taxon>Tylenchina</taxon>
        <taxon>Panagrolaimomorpha</taxon>
        <taxon>Panagrolaimoidea</taxon>
        <taxon>Panagrolaimidae</taxon>
        <taxon>Panagrolaimus</taxon>
    </lineage>
</organism>
<reference evidence="2" key="1">
    <citation type="submission" date="2022-11" db="UniProtKB">
        <authorList>
            <consortium name="WormBaseParasite"/>
        </authorList>
    </citation>
    <scope>IDENTIFICATION</scope>
</reference>
<evidence type="ECO:0000313" key="2">
    <source>
        <dbReference type="WBParaSite" id="PS1159_v2.g2118.t1"/>
    </source>
</evidence>
<dbReference type="WBParaSite" id="PS1159_v2.g2118.t1">
    <property type="protein sequence ID" value="PS1159_v2.g2118.t1"/>
    <property type="gene ID" value="PS1159_v2.g2118"/>
</dbReference>
<sequence length="191" mass="20886">MNNTTYQRTDIQTTIGPEGQVSTGPLHLEHEKEKHGLLHDIKEGVKDVVETITGKSEPTPKDHIKEAKHLQKKADDVLDDTHKDFKKAQKAQEKADKVAEKANHKTEKALNKQAPHGQELLAEAGAELIEAGAKLQREAATDINQAPYNVHQKGQVQQTTLVDAAGQRAAAAAHDATIVRDVRYGATHATH</sequence>